<organism evidence="8 9">
    <name type="scientific">Pristionchus fissidentatus</name>
    <dbReference type="NCBI Taxonomy" id="1538716"/>
    <lineage>
        <taxon>Eukaryota</taxon>
        <taxon>Metazoa</taxon>
        <taxon>Ecdysozoa</taxon>
        <taxon>Nematoda</taxon>
        <taxon>Chromadorea</taxon>
        <taxon>Rhabditida</taxon>
        <taxon>Rhabditina</taxon>
        <taxon>Diplogasteromorpha</taxon>
        <taxon>Diplogasteroidea</taxon>
        <taxon>Neodiplogasteridae</taxon>
        <taxon>Pristionchus</taxon>
    </lineage>
</organism>
<feature type="non-terminal residue" evidence="8">
    <location>
        <position position="1"/>
    </location>
</feature>
<feature type="transmembrane region" description="Helical" evidence="6">
    <location>
        <begin position="395"/>
        <end position="418"/>
    </location>
</feature>
<dbReference type="PROSITE" id="PS50850">
    <property type="entry name" value="MFS"/>
    <property type="match status" value="1"/>
</dbReference>
<feature type="transmembrane region" description="Helical" evidence="6">
    <location>
        <begin position="370"/>
        <end position="389"/>
    </location>
</feature>
<evidence type="ECO:0000256" key="3">
    <source>
        <dbReference type="ARBA" id="ARBA00022989"/>
    </source>
</evidence>
<keyword evidence="9" id="KW-1185">Reference proteome</keyword>
<reference evidence="8" key="1">
    <citation type="submission" date="2023-10" db="EMBL/GenBank/DDBJ databases">
        <title>Genome assembly of Pristionchus species.</title>
        <authorList>
            <person name="Yoshida K."/>
            <person name="Sommer R.J."/>
        </authorList>
    </citation>
    <scope>NUCLEOTIDE SEQUENCE</scope>
    <source>
        <strain evidence="8">RS5133</strain>
    </source>
</reference>
<dbReference type="InterPro" id="IPR005828">
    <property type="entry name" value="MFS_sugar_transport-like"/>
</dbReference>
<keyword evidence="2 6" id="KW-0812">Transmembrane</keyword>
<feature type="transmembrane region" description="Helical" evidence="6">
    <location>
        <begin position="308"/>
        <end position="325"/>
    </location>
</feature>
<feature type="domain" description="Major facilitator superfamily (MFS) profile" evidence="7">
    <location>
        <begin position="36"/>
        <end position="483"/>
    </location>
</feature>
<dbReference type="Gene3D" id="1.20.1250.20">
    <property type="entry name" value="MFS general substrate transporter like domains"/>
    <property type="match status" value="1"/>
</dbReference>
<evidence type="ECO:0000256" key="1">
    <source>
        <dbReference type="ARBA" id="ARBA00004141"/>
    </source>
</evidence>
<dbReference type="InterPro" id="IPR036259">
    <property type="entry name" value="MFS_trans_sf"/>
</dbReference>
<dbReference type="AlphaFoldDB" id="A0AAV5VV77"/>
<keyword evidence="4 6" id="KW-0472">Membrane</keyword>
<feature type="transmembrane region" description="Helical" evidence="6">
    <location>
        <begin position="345"/>
        <end position="363"/>
    </location>
</feature>
<keyword evidence="3 6" id="KW-1133">Transmembrane helix</keyword>
<evidence type="ECO:0000256" key="2">
    <source>
        <dbReference type="ARBA" id="ARBA00022692"/>
    </source>
</evidence>
<dbReference type="EMBL" id="BTSY01000004">
    <property type="protein sequence ID" value="GMT23411.1"/>
    <property type="molecule type" value="Genomic_DNA"/>
</dbReference>
<protein>
    <recommendedName>
        <fullName evidence="7">Major facilitator superfamily (MFS) profile domain-containing protein</fullName>
    </recommendedName>
</protein>
<gene>
    <name evidence="8" type="ORF">PFISCL1PPCAC_14708</name>
</gene>
<dbReference type="GO" id="GO:0016020">
    <property type="term" value="C:membrane"/>
    <property type="evidence" value="ECO:0007669"/>
    <property type="project" value="UniProtKB-SubCell"/>
</dbReference>
<evidence type="ECO:0000256" key="5">
    <source>
        <dbReference type="SAM" id="MobiDB-lite"/>
    </source>
</evidence>
<feature type="transmembrane region" description="Helical" evidence="6">
    <location>
        <begin position="430"/>
        <end position="452"/>
    </location>
</feature>
<dbReference type="SUPFAM" id="SSF103473">
    <property type="entry name" value="MFS general substrate transporter"/>
    <property type="match status" value="1"/>
</dbReference>
<evidence type="ECO:0000313" key="9">
    <source>
        <dbReference type="Proteomes" id="UP001432322"/>
    </source>
</evidence>
<evidence type="ECO:0000259" key="7">
    <source>
        <dbReference type="PROSITE" id="PS50850"/>
    </source>
</evidence>
<feature type="transmembrane region" description="Helical" evidence="6">
    <location>
        <begin position="175"/>
        <end position="197"/>
    </location>
</feature>
<evidence type="ECO:0000313" key="8">
    <source>
        <dbReference type="EMBL" id="GMT23411.1"/>
    </source>
</evidence>
<sequence length="500" mass="55160">SSSEFSSFDWISMVEDVDLVRDIGMPDRFTPYTFYITVTLSLTWVLAAIPAMIPAYVAPPASGGANSTRIGDFYTVIDEFQLSSTTAEWTTMAYFAGSLVVGQIPCALSDKIGRKPVAFWSALLTGMAGVIAALAPNYWIFLIGRFMQGAFFTATTNVNWVMVCESVPLSRHGRASIVFGVMWCTGYCIIAPLAIFFPTWRGLFMVTAVPTILYAFIMNYFVRESLSFLVIRRRRDEVEAWIQTAEKYGGVKVTHSFEGGCLDTLLDDRMDDSPSRRSTYSGTSSQVSEPQQQSMRELTCEALKDSKTALYLAISIYMWITDFLVYNGLSMTSTGIKVGNPHWNYVMSGLVELPAAFVLPLLMDTIGRRATVILSHAETALALFALGFIPLENNILYMAVWLAAKFGTASSFIALYIYGSEIFHIKYRNICLGICCTLGNLGAMAAPYTAHIGVGNQALVYSIYALVSIISSGLDFALPETMHLHRRSMESIQPMPPVVA</sequence>
<feature type="transmembrane region" description="Helical" evidence="6">
    <location>
        <begin position="32"/>
        <end position="57"/>
    </location>
</feature>
<proteinExistence type="predicted"/>
<comment type="caution">
    <text evidence="8">The sequence shown here is derived from an EMBL/GenBank/DDBJ whole genome shotgun (WGS) entry which is preliminary data.</text>
</comment>
<dbReference type="PANTHER" id="PTHR24064">
    <property type="entry name" value="SOLUTE CARRIER FAMILY 22 MEMBER"/>
    <property type="match status" value="1"/>
</dbReference>
<feature type="transmembrane region" description="Helical" evidence="6">
    <location>
        <begin position="203"/>
        <end position="222"/>
    </location>
</feature>
<feature type="compositionally biased region" description="Polar residues" evidence="5">
    <location>
        <begin position="279"/>
        <end position="293"/>
    </location>
</feature>
<feature type="transmembrane region" description="Helical" evidence="6">
    <location>
        <begin position="117"/>
        <end position="140"/>
    </location>
</feature>
<dbReference type="Pfam" id="PF00083">
    <property type="entry name" value="Sugar_tr"/>
    <property type="match status" value="1"/>
</dbReference>
<dbReference type="InterPro" id="IPR020846">
    <property type="entry name" value="MFS_dom"/>
</dbReference>
<feature type="region of interest" description="Disordered" evidence="5">
    <location>
        <begin position="269"/>
        <end position="293"/>
    </location>
</feature>
<feature type="transmembrane region" description="Helical" evidence="6">
    <location>
        <begin position="458"/>
        <end position="478"/>
    </location>
</feature>
<dbReference type="Proteomes" id="UP001432322">
    <property type="component" value="Unassembled WGS sequence"/>
</dbReference>
<name>A0AAV5VV77_9BILA</name>
<evidence type="ECO:0000256" key="6">
    <source>
        <dbReference type="SAM" id="Phobius"/>
    </source>
</evidence>
<comment type="subcellular location">
    <subcellularLocation>
        <location evidence="1">Membrane</location>
        <topology evidence="1">Multi-pass membrane protein</topology>
    </subcellularLocation>
</comment>
<accession>A0AAV5VV77</accession>
<feature type="transmembrane region" description="Helical" evidence="6">
    <location>
        <begin position="146"/>
        <end position="163"/>
    </location>
</feature>
<dbReference type="GO" id="GO:0022857">
    <property type="term" value="F:transmembrane transporter activity"/>
    <property type="evidence" value="ECO:0007669"/>
    <property type="project" value="InterPro"/>
</dbReference>
<evidence type="ECO:0000256" key="4">
    <source>
        <dbReference type="ARBA" id="ARBA00023136"/>
    </source>
</evidence>